<accession>A0ACB8QT44</accession>
<evidence type="ECO:0000313" key="1">
    <source>
        <dbReference type="EMBL" id="KAI0034710.1"/>
    </source>
</evidence>
<protein>
    <submittedName>
        <fullName evidence="1">Uncharacterized protein</fullName>
    </submittedName>
</protein>
<reference evidence="1" key="2">
    <citation type="journal article" date="2022" name="New Phytol.">
        <title>Evolutionary transition to the ectomycorrhizal habit in the genomes of a hyperdiverse lineage of mushroom-forming fungi.</title>
        <authorList>
            <person name="Looney B."/>
            <person name="Miyauchi S."/>
            <person name="Morin E."/>
            <person name="Drula E."/>
            <person name="Courty P.E."/>
            <person name="Kohler A."/>
            <person name="Kuo A."/>
            <person name="LaButti K."/>
            <person name="Pangilinan J."/>
            <person name="Lipzen A."/>
            <person name="Riley R."/>
            <person name="Andreopoulos W."/>
            <person name="He G."/>
            <person name="Johnson J."/>
            <person name="Nolan M."/>
            <person name="Tritt A."/>
            <person name="Barry K.W."/>
            <person name="Grigoriev I.V."/>
            <person name="Nagy L.G."/>
            <person name="Hibbett D."/>
            <person name="Henrissat B."/>
            <person name="Matheny P.B."/>
            <person name="Labbe J."/>
            <person name="Martin F.M."/>
        </authorList>
    </citation>
    <scope>NUCLEOTIDE SEQUENCE</scope>
    <source>
        <strain evidence="1">EC-137</strain>
    </source>
</reference>
<sequence>MGFAETTESLSYFTSEGRPLFVAQLAVYVCEIGDVYLTWRVYAVWNRSKIFAIPLLCINIAATAVGFVACAQINSSGRISPQTNQTVVTGIALSVASQGAGTFLLAWRSISTPRTVADIQIPLWNPWSILWLIVDTGSLYTVTILLSLAFTFHSPGVAAFLFGVLGQIAAFVPLTITLRESWKNAHSPRMPASSTPSTFLVDQRALQHQLQRASVESGRHPTPADGMFIAIKTTTHKFPDAHSGKLKEFEMEGSP</sequence>
<proteinExistence type="predicted"/>
<gene>
    <name evidence="1" type="ORF">K488DRAFT_83772</name>
</gene>
<reference evidence="1" key="1">
    <citation type="submission" date="2021-02" db="EMBL/GenBank/DDBJ databases">
        <authorList>
            <consortium name="DOE Joint Genome Institute"/>
            <person name="Ahrendt S."/>
            <person name="Looney B.P."/>
            <person name="Miyauchi S."/>
            <person name="Morin E."/>
            <person name="Drula E."/>
            <person name="Courty P.E."/>
            <person name="Chicoki N."/>
            <person name="Fauchery L."/>
            <person name="Kohler A."/>
            <person name="Kuo A."/>
            <person name="Labutti K."/>
            <person name="Pangilinan J."/>
            <person name="Lipzen A."/>
            <person name="Riley R."/>
            <person name="Andreopoulos W."/>
            <person name="He G."/>
            <person name="Johnson J."/>
            <person name="Barry K.W."/>
            <person name="Grigoriev I.V."/>
            <person name="Nagy L."/>
            <person name="Hibbett D."/>
            <person name="Henrissat B."/>
            <person name="Matheny P.B."/>
            <person name="Labbe J."/>
            <person name="Martin F."/>
        </authorList>
    </citation>
    <scope>NUCLEOTIDE SEQUENCE</scope>
    <source>
        <strain evidence="1">EC-137</strain>
    </source>
</reference>
<dbReference type="EMBL" id="MU273496">
    <property type="protein sequence ID" value="KAI0034710.1"/>
    <property type="molecule type" value="Genomic_DNA"/>
</dbReference>
<keyword evidence="2" id="KW-1185">Reference proteome</keyword>
<comment type="caution">
    <text evidence="1">The sequence shown here is derived from an EMBL/GenBank/DDBJ whole genome shotgun (WGS) entry which is preliminary data.</text>
</comment>
<evidence type="ECO:0000313" key="2">
    <source>
        <dbReference type="Proteomes" id="UP000814128"/>
    </source>
</evidence>
<name>A0ACB8QT44_9AGAM</name>
<organism evidence="1 2">
    <name type="scientific">Vararia minispora EC-137</name>
    <dbReference type="NCBI Taxonomy" id="1314806"/>
    <lineage>
        <taxon>Eukaryota</taxon>
        <taxon>Fungi</taxon>
        <taxon>Dikarya</taxon>
        <taxon>Basidiomycota</taxon>
        <taxon>Agaricomycotina</taxon>
        <taxon>Agaricomycetes</taxon>
        <taxon>Russulales</taxon>
        <taxon>Lachnocladiaceae</taxon>
        <taxon>Vararia</taxon>
    </lineage>
</organism>
<dbReference type="Proteomes" id="UP000814128">
    <property type="component" value="Unassembled WGS sequence"/>
</dbReference>